<dbReference type="Gene3D" id="1.25.40.10">
    <property type="entry name" value="Tetratricopeptide repeat domain"/>
    <property type="match status" value="1"/>
</dbReference>
<reference evidence="3" key="2">
    <citation type="submission" date="2015-05" db="EMBL/GenBank/DDBJ databases">
        <authorList>
            <person name="Wang D.B."/>
            <person name="Wang M."/>
        </authorList>
    </citation>
    <scope>NUCLEOTIDE SEQUENCE [LARGE SCALE GENOMIC DNA]</scope>
    <source>
        <strain evidence="3">DU22</strain>
    </source>
</reference>
<dbReference type="InterPro" id="IPR039565">
    <property type="entry name" value="BamD-like"/>
</dbReference>
<dbReference type="Proteomes" id="UP000308001">
    <property type="component" value="Unassembled WGS sequence"/>
</dbReference>
<evidence type="ECO:0000256" key="1">
    <source>
        <dbReference type="ARBA" id="ARBA00022729"/>
    </source>
</evidence>
<dbReference type="EMBL" id="VBUF01000004">
    <property type="protein sequence ID" value="TLS71556.1"/>
    <property type="molecule type" value="Genomic_DNA"/>
</dbReference>
<keyword evidence="1" id="KW-0732">Signal</keyword>
<dbReference type="EMBL" id="LCUJ01000005">
    <property type="protein sequence ID" value="OCL98584.1"/>
    <property type="molecule type" value="Genomic_DNA"/>
</dbReference>
<dbReference type="InterPro" id="IPR011990">
    <property type="entry name" value="TPR-like_helical_dom_sf"/>
</dbReference>
<gene>
    <name evidence="3" type="primary">bamD</name>
    <name evidence="3" type="ORF">AAX29_01497</name>
    <name evidence="4" type="ORF">FE246_08060</name>
</gene>
<dbReference type="RefSeq" id="WP_066184948.1">
    <property type="nucleotide sequence ID" value="NZ_LCUJ01000005.1"/>
</dbReference>
<evidence type="ECO:0000313" key="6">
    <source>
        <dbReference type="Proteomes" id="UP000308001"/>
    </source>
</evidence>
<dbReference type="STRING" id="544718.AAX25_01931"/>
<sequence>MIRANNIKNILTIFILIFILNACSSKTEEYNKPALYWYNKILKHISMAELEEADDTFISLESEHRNSPLIPSAILILVEAHMQNEEYVLANFYLDEYLKRFALSKDVDYIRYLKIKSNFKGFKRQNRDQVLIDDTLVQIDDFEKRYSNSKYMPLVQTIKTRLMISKSLMDKDISELYKRRDKPKAQEYYLEKSKESWEYTDEVEKPYVPIIRRVFE</sequence>
<evidence type="ECO:0000313" key="3">
    <source>
        <dbReference type="EMBL" id="OCL98584.1"/>
    </source>
</evidence>
<dbReference type="AlphaFoldDB" id="A0A1C0B5Z4"/>
<reference evidence="4 6" key="3">
    <citation type="submission" date="2019-05" db="EMBL/GenBank/DDBJ databases">
        <title>Arcobacter cibarius and Arcobacter thereius providing challenges in identification an antibiotic susceptibility and Quinolone resistance.</title>
        <authorList>
            <person name="Busch A."/>
            <person name="Hanel I."/>
            <person name="Hotzel H."/>
            <person name="Tomaso H."/>
        </authorList>
    </citation>
    <scope>NUCLEOTIDE SEQUENCE [LARGE SCALE GENOMIC DNA]</scope>
    <source>
        <strain evidence="4 6">17CS1191_2</strain>
    </source>
</reference>
<comment type="caution">
    <text evidence="3">The sequence shown here is derived from an EMBL/GenBank/DDBJ whole genome shotgun (WGS) entry which is preliminary data.</text>
</comment>
<dbReference type="PATRIC" id="fig|544718.43.peg.1895"/>
<evidence type="ECO:0000313" key="5">
    <source>
        <dbReference type="Proteomes" id="UP000093281"/>
    </source>
</evidence>
<protein>
    <submittedName>
        <fullName evidence="3">Outer membrane protein assembly factor BamD</fullName>
    </submittedName>
</protein>
<name>A0A1C0B5Z4_9BACT</name>
<dbReference type="Proteomes" id="UP000093281">
    <property type="component" value="Unassembled WGS sequence"/>
</dbReference>
<organism evidence="3 5">
    <name type="scientific">Aliarcobacter thereius</name>
    <dbReference type="NCBI Taxonomy" id="544718"/>
    <lineage>
        <taxon>Bacteria</taxon>
        <taxon>Pseudomonadati</taxon>
        <taxon>Campylobacterota</taxon>
        <taxon>Epsilonproteobacteria</taxon>
        <taxon>Campylobacterales</taxon>
        <taxon>Arcobacteraceae</taxon>
        <taxon>Aliarcobacter</taxon>
    </lineage>
</organism>
<reference evidence="5" key="1">
    <citation type="submission" date="2015-05" db="EMBL/GenBank/DDBJ databases">
        <authorList>
            <person name="Rovetto F."/>
            <person name="Cocolin L."/>
            <person name="Illeghems K."/>
            <person name="Van Nieuwerburgh F."/>
            <person name="Houf K."/>
        </authorList>
    </citation>
    <scope>NUCLEOTIDE SEQUENCE [LARGE SCALE GENOMIC DNA]</scope>
    <source>
        <strain evidence="5">DU22</strain>
    </source>
</reference>
<evidence type="ECO:0000313" key="4">
    <source>
        <dbReference type="EMBL" id="TLS71556.1"/>
    </source>
</evidence>
<proteinExistence type="predicted"/>
<dbReference type="Pfam" id="PF13525">
    <property type="entry name" value="YfiO"/>
    <property type="match status" value="1"/>
</dbReference>
<evidence type="ECO:0000259" key="2">
    <source>
        <dbReference type="Pfam" id="PF13525"/>
    </source>
</evidence>
<accession>A0A1C0B5Z4</accession>
<feature type="domain" description="Outer membrane lipoprotein BamD-like" evidence="2">
    <location>
        <begin position="37"/>
        <end position="159"/>
    </location>
</feature>
<dbReference type="OrthoDB" id="5342947at2"/>